<keyword evidence="5" id="KW-0547">Nucleotide-binding</keyword>
<dbReference type="Gene3D" id="3.40.50.300">
    <property type="entry name" value="P-loop containing nucleotide triphosphate hydrolases"/>
    <property type="match status" value="2"/>
</dbReference>
<evidence type="ECO:0000313" key="17">
    <source>
        <dbReference type="EMBL" id="VYT81814.1"/>
    </source>
</evidence>
<keyword evidence="13" id="KW-0234">DNA repair</keyword>
<gene>
    <name evidence="17" type="primary">uvrA_2</name>
    <name evidence="17" type="ORF">VPLFYP99_01265</name>
</gene>
<reference evidence="17" key="1">
    <citation type="submission" date="2019-11" db="EMBL/GenBank/DDBJ databases">
        <authorList>
            <person name="Feng L."/>
        </authorList>
    </citation>
    <scope>NUCLEOTIDE SEQUENCE</scope>
    <source>
        <strain evidence="17">VparvulaLFYP99</strain>
    </source>
</reference>
<dbReference type="PROSITE" id="PS50893">
    <property type="entry name" value="ABC_TRANSPORTER_2"/>
    <property type="match status" value="1"/>
</dbReference>
<dbReference type="PANTHER" id="PTHR43152">
    <property type="entry name" value="UVRABC SYSTEM PROTEIN A"/>
    <property type="match status" value="1"/>
</dbReference>
<dbReference type="Pfam" id="PF17755">
    <property type="entry name" value="UvrA_DNA-bind"/>
    <property type="match status" value="1"/>
</dbReference>
<evidence type="ECO:0000256" key="12">
    <source>
        <dbReference type="ARBA" id="ARBA00023125"/>
    </source>
</evidence>
<sequence>MDIIKIENAYENNLKHIYLDIPINKWTCFIGPSGSGKSSLVYDTLFAECQREFLDSLVSNQYGQRLLEKAKVDNIINLKPALDLSQNYYNTNPRSTVGTFTDISYYLRTLYSLYVYLEYKVMVDPSYFSPNNAKSVCSKCKGTGTEYCVDLNKLIPDRSVKLIRGGITFFSGGKDSLAIKKLEALCEYYKIDITKTIDELSASELDKLLYGNIKYPIEIIYKTPKGRRKKESILLKGAMEELSVLLKDIRTPSTFISIEKYLGETECSSCSGSGLNEDILKYTINGLNIYDYESLPVYILKKYLIKLETQISKNTLIAQIKNLTKTITDKIDGLIDLKIGYLSLSRKIPTLSGGECQRVRLSKQLGSSLTGLLYILDEPCKGLHYKDINSIIKATRSLVEKGNTVVSIEHNSPYILSADKVIEMGPCGGPQGGFVIDEGRMVGLCDKKNYSLPASQLDECEYIDIKKINKFNLVDIDIQLPVGCITAITGQSGVGKSTLANVIYDYVSKKLYKKSFKHAYIVNQKPIGKNSRSTLISYLGIYEHIRNILADTDLAKKNKVKPVDFSMNSGHGRCETCNGVGRIKLDLPYMENVFCKCPTCDGKRFNENVLKVRYNGKNISDILDESISEIKDIFKEHLSVFKMLEFLVEIGLGYLKLGQLTMTLSGGEAQRIKIAKFLANRQNNSLFILDEPTAGLYSSDKVLVMNMIKQLCSKGNTCIIIEHDFNVICNLSNYMIDMITDNQNYVKVIYGPIDKVVSNPLSSWYDLFLSDIT</sequence>
<keyword evidence="11" id="KW-0267">Excision nuclease</keyword>
<dbReference type="SUPFAM" id="SSF52540">
    <property type="entry name" value="P-loop containing nucleoside triphosphate hydrolases"/>
    <property type="match status" value="2"/>
</dbReference>
<dbReference type="PROSITE" id="PS00211">
    <property type="entry name" value="ABC_TRANSPORTER_1"/>
    <property type="match status" value="2"/>
</dbReference>
<evidence type="ECO:0000256" key="8">
    <source>
        <dbReference type="ARBA" id="ARBA00022771"/>
    </source>
</evidence>
<dbReference type="GO" id="GO:0004518">
    <property type="term" value="F:nuclease activity"/>
    <property type="evidence" value="ECO:0007669"/>
    <property type="project" value="UniProtKB-KW"/>
</dbReference>
<keyword evidence="2" id="KW-0963">Cytoplasm</keyword>
<evidence type="ECO:0000256" key="6">
    <source>
        <dbReference type="ARBA" id="ARBA00022763"/>
    </source>
</evidence>
<keyword evidence="4" id="KW-0677">Repeat</keyword>
<dbReference type="GO" id="GO:0016887">
    <property type="term" value="F:ATP hydrolysis activity"/>
    <property type="evidence" value="ECO:0007669"/>
    <property type="project" value="InterPro"/>
</dbReference>
<keyword evidence="7" id="KW-0228">DNA excision</keyword>
<evidence type="ECO:0000256" key="3">
    <source>
        <dbReference type="ARBA" id="ARBA00022723"/>
    </source>
</evidence>
<dbReference type="RefSeq" id="WP_156697137.1">
    <property type="nucleotide sequence ID" value="NZ_CACRUG010000005.1"/>
</dbReference>
<proteinExistence type="inferred from homology"/>
<dbReference type="InterPro" id="IPR017871">
    <property type="entry name" value="ABC_transporter-like_CS"/>
</dbReference>
<dbReference type="GO" id="GO:0008270">
    <property type="term" value="F:zinc ion binding"/>
    <property type="evidence" value="ECO:0007669"/>
    <property type="project" value="UniProtKB-KW"/>
</dbReference>
<keyword evidence="3" id="KW-0479">Metal-binding</keyword>
<dbReference type="Pfam" id="PF00005">
    <property type="entry name" value="ABC_tran"/>
    <property type="match status" value="1"/>
</dbReference>
<comment type="similarity">
    <text evidence="14">Belongs to the ABC transporter superfamily. UvrA family.</text>
</comment>
<evidence type="ECO:0000256" key="15">
    <source>
        <dbReference type="ARBA" id="ARBA00039316"/>
    </source>
</evidence>
<dbReference type="GO" id="GO:0003677">
    <property type="term" value="F:DNA binding"/>
    <property type="evidence" value="ECO:0007669"/>
    <property type="project" value="UniProtKB-KW"/>
</dbReference>
<accession>A0A6N2ZR44</accession>
<evidence type="ECO:0000256" key="2">
    <source>
        <dbReference type="ARBA" id="ARBA00022490"/>
    </source>
</evidence>
<keyword evidence="6" id="KW-0227">DNA damage</keyword>
<dbReference type="GO" id="GO:0005737">
    <property type="term" value="C:cytoplasm"/>
    <property type="evidence" value="ECO:0007669"/>
    <property type="project" value="UniProtKB-SubCell"/>
</dbReference>
<evidence type="ECO:0000256" key="4">
    <source>
        <dbReference type="ARBA" id="ARBA00022737"/>
    </source>
</evidence>
<evidence type="ECO:0000256" key="16">
    <source>
        <dbReference type="ARBA" id="ARBA00042156"/>
    </source>
</evidence>
<dbReference type="GO" id="GO:0005524">
    <property type="term" value="F:ATP binding"/>
    <property type="evidence" value="ECO:0007669"/>
    <property type="project" value="UniProtKB-KW"/>
</dbReference>
<dbReference type="Gene3D" id="1.20.1580.10">
    <property type="entry name" value="ABC transporter ATPase like domain"/>
    <property type="match status" value="2"/>
</dbReference>
<evidence type="ECO:0000256" key="5">
    <source>
        <dbReference type="ARBA" id="ARBA00022741"/>
    </source>
</evidence>
<organism evidence="17">
    <name type="scientific">Veillonella parvula</name>
    <name type="common">Staphylococcus parvulus</name>
    <dbReference type="NCBI Taxonomy" id="29466"/>
    <lineage>
        <taxon>Bacteria</taxon>
        <taxon>Bacillati</taxon>
        <taxon>Bacillota</taxon>
        <taxon>Negativicutes</taxon>
        <taxon>Veillonellales</taxon>
        <taxon>Veillonellaceae</taxon>
        <taxon>Veillonella</taxon>
    </lineage>
</organism>
<evidence type="ECO:0000256" key="14">
    <source>
        <dbReference type="ARBA" id="ARBA00038000"/>
    </source>
</evidence>
<evidence type="ECO:0000256" key="1">
    <source>
        <dbReference type="ARBA" id="ARBA00004496"/>
    </source>
</evidence>
<dbReference type="AlphaFoldDB" id="A0A6N2ZR44"/>
<name>A0A6N2ZR44_VEIPA</name>
<keyword evidence="12" id="KW-0238">DNA-binding</keyword>
<evidence type="ECO:0000256" key="9">
    <source>
        <dbReference type="ARBA" id="ARBA00022833"/>
    </source>
</evidence>
<evidence type="ECO:0000256" key="11">
    <source>
        <dbReference type="ARBA" id="ARBA00022881"/>
    </source>
</evidence>
<comment type="subcellular location">
    <subcellularLocation>
        <location evidence="1">Cytoplasm</location>
    </subcellularLocation>
</comment>
<dbReference type="InterPro" id="IPR003439">
    <property type="entry name" value="ABC_transporter-like_ATP-bd"/>
</dbReference>
<dbReference type="EMBL" id="CACRUG010000005">
    <property type="protein sequence ID" value="VYT81814.1"/>
    <property type="molecule type" value="Genomic_DNA"/>
</dbReference>
<dbReference type="PANTHER" id="PTHR43152:SF3">
    <property type="entry name" value="UVRABC SYSTEM PROTEIN A"/>
    <property type="match status" value="1"/>
</dbReference>
<keyword evidence="10" id="KW-0067">ATP-binding</keyword>
<protein>
    <recommendedName>
        <fullName evidence="15">UvrABC system protein A</fullName>
    </recommendedName>
    <alternativeName>
        <fullName evidence="16">Excinuclease ABC subunit A</fullName>
    </alternativeName>
</protein>
<dbReference type="InterPro" id="IPR041552">
    <property type="entry name" value="UvrA_DNA-bd"/>
</dbReference>
<keyword evidence="8" id="KW-0863">Zinc-finger</keyword>
<keyword evidence="9" id="KW-0862">Zinc</keyword>
<evidence type="ECO:0000256" key="7">
    <source>
        <dbReference type="ARBA" id="ARBA00022769"/>
    </source>
</evidence>
<dbReference type="Gene3D" id="1.10.8.280">
    <property type="entry name" value="ABC transporter ATPase domain-like"/>
    <property type="match status" value="1"/>
</dbReference>
<evidence type="ECO:0000256" key="10">
    <source>
        <dbReference type="ARBA" id="ARBA00022840"/>
    </source>
</evidence>
<dbReference type="GO" id="GO:0006281">
    <property type="term" value="P:DNA repair"/>
    <property type="evidence" value="ECO:0007669"/>
    <property type="project" value="UniProtKB-KW"/>
</dbReference>
<dbReference type="InterPro" id="IPR027417">
    <property type="entry name" value="P-loop_NTPase"/>
</dbReference>
<evidence type="ECO:0000256" key="13">
    <source>
        <dbReference type="ARBA" id="ARBA00023204"/>
    </source>
</evidence>